<dbReference type="PANTHER" id="PTHR44329:SF304">
    <property type="entry name" value="MITOGEN-ACTIVATED PROTEIN KINASE KINASE KINASE 13-LIKE ISOFORM X1"/>
    <property type="match status" value="1"/>
</dbReference>
<dbReference type="Pfam" id="PF07714">
    <property type="entry name" value="PK_Tyr_Ser-Thr"/>
    <property type="match status" value="1"/>
</dbReference>
<evidence type="ECO:0000256" key="2">
    <source>
        <dbReference type="SAM" id="MobiDB-lite"/>
    </source>
</evidence>
<feature type="region of interest" description="Disordered" evidence="2">
    <location>
        <begin position="541"/>
        <end position="620"/>
    </location>
</feature>
<dbReference type="CDD" id="cd14059">
    <property type="entry name" value="STKc_MAP3K12_13"/>
    <property type="match status" value="1"/>
</dbReference>
<organism evidence="4 5">
    <name type="scientific">Limulus polyphemus</name>
    <name type="common">Atlantic horseshoe crab</name>
    <dbReference type="NCBI Taxonomy" id="6850"/>
    <lineage>
        <taxon>Eukaryota</taxon>
        <taxon>Metazoa</taxon>
        <taxon>Ecdysozoa</taxon>
        <taxon>Arthropoda</taxon>
        <taxon>Chelicerata</taxon>
        <taxon>Merostomata</taxon>
        <taxon>Xiphosura</taxon>
        <taxon>Limulidae</taxon>
        <taxon>Limulus</taxon>
    </lineage>
</organism>
<name>A0ABM1TIR7_LIMPO</name>
<dbReference type="PROSITE" id="PS00108">
    <property type="entry name" value="PROTEIN_KINASE_ST"/>
    <property type="match status" value="1"/>
</dbReference>
<protein>
    <submittedName>
        <fullName evidence="5">Mitogen-activated protein kinase kinase kinase 13-like isoform X1</fullName>
    </submittedName>
</protein>
<feature type="compositionally biased region" description="Polar residues" evidence="2">
    <location>
        <begin position="842"/>
        <end position="855"/>
    </location>
</feature>
<accession>A0ABM1TIR7</accession>
<dbReference type="InterPro" id="IPR011009">
    <property type="entry name" value="Kinase-like_dom_sf"/>
</dbReference>
<feature type="compositionally biased region" description="Polar residues" evidence="2">
    <location>
        <begin position="548"/>
        <end position="558"/>
    </location>
</feature>
<gene>
    <name evidence="5" type="primary">LOC106471452</name>
</gene>
<keyword evidence="4" id="KW-1185">Reference proteome</keyword>
<dbReference type="Gene3D" id="1.10.510.10">
    <property type="entry name" value="Transferase(Phosphotransferase) domain 1"/>
    <property type="match status" value="1"/>
</dbReference>
<feature type="compositionally biased region" description="Polar residues" evidence="2">
    <location>
        <begin position="783"/>
        <end position="814"/>
    </location>
</feature>
<dbReference type="InterPro" id="IPR000719">
    <property type="entry name" value="Prot_kinase_dom"/>
</dbReference>
<dbReference type="InterPro" id="IPR001245">
    <property type="entry name" value="Ser-Thr/Tyr_kinase_cat_dom"/>
</dbReference>
<feature type="domain" description="Protein kinase" evidence="3">
    <location>
        <begin position="178"/>
        <end position="419"/>
    </location>
</feature>
<sequence length="961" mass="107812">MPGQPRNVAETFILVLMKTPTGSCTMAGSTKVNSPDQPENMGDTQFSLEAVPVMLNSTDKEDFGTSTDKEDCFDKGMLCIEEELNQLGVELQIPKSPTISLPKTELIPTQVAKSTNENIVQNCVPEVKEMEVDYHNEGPRLASWLQGLLTCLRPMWNIIGKSVNNENKDDWEIPFENIRDLQWLGSGAQGAVFLGRLDNELVAVKKVREKSETDIKHLRRLNHPNIVAFKGVCTQAPCYCIIMEFCSYGQLYDVLQAGHDIPPTKVVDWTKQIAAGMNYLHSHKIIHRDLKSPNVLIASNEILKISDFGTSRQWNDISARMSFAGTVAWMAPEVIRNEPCSEKVDIWSFGVVMWELLTCETPYKEVDSSAVIWGVGNNSLHLPLPSTCPNGFKLLMKQCWNAKPRNRPSFRNILMHLDIAAVEILSTPTEKYFKTQATWKEEIHNYMNQIKNEGSRVAKVEEDLLRRRREELRHAQDIREHYERKLERANNLYMELMACMLQFEQRERDLIKREQSVLETMGCKPPKKRIVRPLLKAHERLNKKRTYKSQSELTSPESPQKIGAIAADPPTPISQGSAKMRLRRMRHRRTGSCGSSGTYNHLGVSESNHSSPRPSPRRHLRSFVDSATQTEAFDMLDNSTSTVTCDSCWQEDPLLGRFAGTLTPSNHVAKRNEYSLSCPTCQVTYEGSKCPFCLNICVNSNYILGHQQDNIQIAEKQISDQCRTSILSDDTNMNKKTEVSVPDHNKEYVGGISDVDSSGKLCPTLYNNCSQKSRKLRKRTDTESGQSPTDVSPVGISSQQACGSQTPGSSQQTIEESSSEEEGEVDDSDENLRPHRKLYQGESGQSISTHSSEGNLSEEENTSEYSSSHNTPNEFLSSHSNPDIPHQVEAADEAQPSGIHNFAQEESSSNSSSENDHEILPDIFDSVVLSQRSSSTSESDSVSDITIATMYPVTQGKSDMW</sequence>
<dbReference type="SUPFAM" id="SSF56112">
    <property type="entry name" value="Protein kinase-like (PK-like)"/>
    <property type="match status" value="1"/>
</dbReference>
<evidence type="ECO:0000259" key="3">
    <source>
        <dbReference type="PROSITE" id="PS50011"/>
    </source>
</evidence>
<dbReference type="InterPro" id="IPR051681">
    <property type="entry name" value="Ser/Thr_Kinases-Pseudokinases"/>
</dbReference>
<dbReference type="Proteomes" id="UP000694941">
    <property type="component" value="Unplaced"/>
</dbReference>
<dbReference type="InterPro" id="IPR008271">
    <property type="entry name" value="Ser/Thr_kinase_AS"/>
</dbReference>
<feature type="compositionally biased region" description="Basic residues" evidence="2">
    <location>
        <begin position="580"/>
        <end position="590"/>
    </location>
</feature>
<feature type="compositionally biased region" description="Polar residues" evidence="2">
    <location>
        <begin position="592"/>
        <end position="609"/>
    </location>
</feature>
<feature type="coiled-coil region" evidence="1">
    <location>
        <begin position="465"/>
        <end position="499"/>
    </location>
</feature>
<feature type="compositionally biased region" description="Polar residues" evidence="2">
    <location>
        <begin position="869"/>
        <end position="881"/>
    </location>
</feature>
<feature type="compositionally biased region" description="Acidic residues" evidence="2">
    <location>
        <begin position="817"/>
        <end position="829"/>
    </location>
</feature>
<dbReference type="Gene3D" id="3.30.200.20">
    <property type="entry name" value="Phosphorylase Kinase, domain 1"/>
    <property type="match status" value="1"/>
</dbReference>
<dbReference type="RefSeq" id="XP_022255773.1">
    <property type="nucleotide sequence ID" value="XM_022400065.1"/>
</dbReference>
<dbReference type="SMART" id="SM00220">
    <property type="entry name" value="S_TKc"/>
    <property type="match status" value="1"/>
</dbReference>
<dbReference type="GeneID" id="106471452"/>
<evidence type="ECO:0000313" key="4">
    <source>
        <dbReference type="Proteomes" id="UP000694941"/>
    </source>
</evidence>
<proteinExistence type="predicted"/>
<dbReference type="PANTHER" id="PTHR44329">
    <property type="entry name" value="SERINE/THREONINE-PROTEIN KINASE TNNI3K-RELATED"/>
    <property type="match status" value="1"/>
</dbReference>
<dbReference type="PRINTS" id="PR00109">
    <property type="entry name" value="TYRKINASE"/>
</dbReference>
<evidence type="ECO:0000313" key="5">
    <source>
        <dbReference type="RefSeq" id="XP_022255773.1"/>
    </source>
</evidence>
<reference evidence="5" key="1">
    <citation type="submission" date="2025-08" db="UniProtKB">
        <authorList>
            <consortium name="RefSeq"/>
        </authorList>
    </citation>
    <scope>IDENTIFICATION</scope>
    <source>
        <tissue evidence="5">Muscle</tissue>
    </source>
</reference>
<evidence type="ECO:0000256" key="1">
    <source>
        <dbReference type="SAM" id="Coils"/>
    </source>
</evidence>
<keyword evidence="1" id="KW-0175">Coiled coil</keyword>
<dbReference type="PROSITE" id="PS50011">
    <property type="entry name" value="PROTEIN_KINASE_DOM"/>
    <property type="match status" value="1"/>
</dbReference>
<feature type="region of interest" description="Disordered" evidence="2">
    <location>
        <begin position="773"/>
        <end position="924"/>
    </location>
</feature>